<dbReference type="Proteomes" id="UP000233837">
    <property type="component" value="Unassembled WGS sequence"/>
</dbReference>
<feature type="region of interest" description="Disordered" evidence="1">
    <location>
        <begin position="1"/>
        <end position="52"/>
    </location>
</feature>
<name>A0A2I0WGM8_9ASPA</name>
<accession>A0A2I0WGM8</accession>
<protein>
    <submittedName>
        <fullName evidence="2">Uncharacterized protein</fullName>
    </submittedName>
</protein>
<dbReference type="EMBL" id="KZ502668">
    <property type="protein sequence ID" value="PKU74827.1"/>
    <property type="molecule type" value="Genomic_DNA"/>
</dbReference>
<evidence type="ECO:0000256" key="1">
    <source>
        <dbReference type="SAM" id="MobiDB-lite"/>
    </source>
</evidence>
<evidence type="ECO:0000313" key="3">
    <source>
        <dbReference type="Proteomes" id="UP000233837"/>
    </source>
</evidence>
<keyword evidence="3" id="KW-1185">Reference proteome</keyword>
<dbReference type="AlphaFoldDB" id="A0A2I0WGM8"/>
<gene>
    <name evidence="2" type="ORF">MA16_Dca005018</name>
</gene>
<reference evidence="2 3" key="1">
    <citation type="journal article" date="2016" name="Sci. Rep.">
        <title>The Dendrobium catenatum Lindl. genome sequence provides insights into polysaccharide synthase, floral development and adaptive evolution.</title>
        <authorList>
            <person name="Zhang G.Q."/>
            <person name="Xu Q."/>
            <person name="Bian C."/>
            <person name="Tsai W.C."/>
            <person name="Yeh C.M."/>
            <person name="Liu K.W."/>
            <person name="Yoshida K."/>
            <person name="Zhang L.S."/>
            <person name="Chang S.B."/>
            <person name="Chen F."/>
            <person name="Shi Y."/>
            <person name="Su Y.Y."/>
            <person name="Zhang Y.Q."/>
            <person name="Chen L.J."/>
            <person name="Yin Y."/>
            <person name="Lin M."/>
            <person name="Huang H."/>
            <person name="Deng H."/>
            <person name="Wang Z.W."/>
            <person name="Zhu S.L."/>
            <person name="Zhao X."/>
            <person name="Deng C."/>
            <person name="Niu S.C."/>
            <person name="Huang J."/>
            <person name="Wang M."/>
            <person name="Liu G.H."/>
            <person name="Yang H.J."/>
            <person name="Xiao X.J."/>
            <person name="Hsiao Y.Y."/>
            <person name="Wu W.L."/>
            <person name="Chen Y.Y."/>
            <person name="Mitsuda N."/>
            <person name="Ohme-Takagi M."/>
            <person name="Luo Y.B."/>
            <person name="Van de Peer Y."/>
            <person name="Liu Z.J."/>
        </authorList>
    </citation>
    <scope>NUCLEOTIDE SEQUENCE [LARGE SCALE GENOMIC DNA]</scope>
    <source>
        <tissue evidence="2">The whole plant</tissue>
    </source>
</reference>
<sequence>MLSTLMDRSGPQQHRPKKGRFSLTAGGEPACLGGQPKGRKESGGPKGPTKLKRNGFLEGVRMAFWRDLVLVAVLAFFFSRAWEKASLLELRALYPWKLSARSTRKGWVHEGLNLLKRKSESGKWSSPPLRRNLHPLTKSLME</sequence>
<feature type="region of interest" description="Disordered" evidence="1">
    <location>
        <begin position="119"/>
        <end position="142"/>
    </location>
</feature>
<organism evidence="2 3">
    <name type="scientific">Dendrobium catenatum</name>
    <dbReference type="NCBI Taxonomy" id="906689"/>
    <lineage>
        <taxon>Eukaryota</taxon>
        <taxon>Viridiplantae</taxon>
        <taxon>Streptophyta</taxon>
        <taxon>Embryophyta</taxon>
        <taxon>Tracheophyta</taxon>
        <taxon>Spermatophyta</taxon>
        <taxon>Magnoliopsida</taxon>
        <taxon>Liliopsida</taxon>
        <taxon>Asparagales</taxon>
        <taxon>Orchidaceae</taxon>
        <taxon>Epidendroideae</taxon>
        <taxon>Malaxideae</taxon>
        <taxon>Dendrobiinae</taxon>
        <taxon>Dendrobium</taxon>
    </lineage>
</organism>
<reference evidence="2 3" key="2">
    <citation type="journal article" date="2017" name="Nature">
        <title>The Apostasia genome and the evolution of orchids.</title>
        <authorList>
            <person name="Zhang G.Q."/>
            <person name="Liu K.W."/>
            <person name="Li Z."/>
            <person name="Lohaus R."/>
            <person name="Hsiao Y.Y."/>
            <person name="Niu S.C."/>
            <person name="Wang J.Y."/>
            <person name="Lin Y.C."/>
            <person name="Xu Q."/>
            <person name="Chen L.J."/>
            <person name="Yoshida K."/>
            <person name="Fujiwara S."/>
            <person name="Wang Z.W."/>
            <person name="Zhang Y.Q."/>
            <person name="Mitsuda N."/>
            <person name="Wang M."/>
            <person name="Liu G.H."/>
            <person name="Pecoraro L."/>
            <person name="Huang H.X."/>
            <person name="Xiao X.J."/>
            <person name="Lin M."/>
            <person name="Wu X.Y."/>
            <person name="Wu W.L."/>
            <person name="Chen Y.Y."/>
            <person name="Chang S.B."/>
            <person name="Sakamoto S."/>
            <person name="Ohme-Takagi M."/>
            <person name="Yagi M."/>
            <person name="Zeng S.J."/>
            <person name="Shen C.Y."/>
            <person name="Yeh C.M."/>
            <person name="Luo Y.B."/>
            <person name="Tsai W.C."/>
            <person name="Van de Peer Y."/>
            <person name="Liu Z.J."/>
        </authorList>
    </citation>
    <scope>NUCLEOTIDE SEQUENCE [LARGE SCALE GENOMIC DNA]</scope>
    <source>
        <tissue evidence="2">The whole plant</tissue>
    </source>
</reference>
<evidence type="ECO:0000313" key="2">
    <source>
        <dbReference type="EMBL" id="PKU74827.1"/>
    </source>
</evidence>
<proteinExistence type="predicted"/>